<evidence type="ECO:0000256" key="9">
    <source>
        <dbReference type="ARBA" id="ARBA00022982"/>
    </source>
</evidence>
<keyword evidence="20" id="KW-1185">Reference proteome</keyword>
<evidence type="ECO:0000313" key="19">
    <source>
        <dbReference type="EMBL" id="EAT15227.1"/>
    </source>
</evidence>
<feature type="domain" description="Desulfoferrodoxin ferrous iron-binding" evidence="16">
    <location>
        <begin position="42"/>
        <end position="124"/>
    </location>
</feature>
<feature type="binding site" evidence="15">
    <location>
        <position position="13"/>
    </location>
    <ligand>
        <name>Fe cation</name>
        <dbReference type="ChEBI" id="CHEBI:24875"/>
        <label>1</label>
    </ligand>
</feature>
<keyword evidence="6" id="KW-0813">Transport</keyword>
<reference evidence="19 20" key="2">
    <citation type="submission" date="2006-05" db="EMBL/GenBank/DDBJ databases">
        <title>Sequencing of the draft genome and assembly of Desulfuromonas acetoxidans DSM 684.</title>
        <authorList>
            <consortium name="US DOE Joint Genome Institute (JGI-PGF)"/>
            <person name="Copeland A."/>
            <person name="Lucas S."/>
            <person name="Lapidus A."/>
            <person name="Barry K."/>
            <person name="Detter J.C."/>
            <person name="Glavina del Rio T."/>
            <person name="Hammon N."/>
            <person name="Israni S."/>
            <person name="Dalin E."/>
            <person name="Tice H."/>
            <person name="Bruce D."/>
            <person name="Pitluck S."/>
            <person name="Richardson P."/>
        </authorList>
    </citation>
    <scope>NUCLEOTIDE SEQUENCE [LARGE SCALE GENOMIC DNA]</scope>
    <source>
        <strain evidence="19">DSM 684</strain>
        <strain evidence="20">DSM 684 / 11070</strain>
    </source>
</reference>
<organism evidence="19 20">
    <name type="scientific">Desulfuromonas acetoxidans (strain DSM 684 / 11070)</name>
    <dbReference type="NCBI Taxonomy" id="281689"/>
    <lineage>
        <taxon>Bacteria</taxon>
        <taxon>Pseudomonadati</taxon>
        <taxon>Thermodesulfobacteriota</taxon>
        <taxon>Desulfuromonadia</taxon>
        <taxon>Desulfuromonadales</taxon>
        <taxon>Desulfuromonadaceae</taxon>
        <taxon>Desulfuromonas</taxon>
    </lineage>
</organism>
<feature type="binding site" evidence="15">
    <location>
        <position position="75"/>
    </location>
    <ligand>
        <name>Fe cation</name>
        <dbReference type="ChEBI" id="CHEBI:24875"/>
        <label>2</label>
        <note>catalytic</note>
    </ligand>
</feature>
<evidence type="ECO:0000256" key="11">
    <source>
        <dbReference type="ARBA" id="ARBA00023004"/>
    </source>
</evidence>
<dbReference type="Proteomes" id="UP000005695">
    <property type="component" value="Unassembled WGS sequence"/>
</dbReference>
<comment type="similarity">
    <text evidence="2">Belongs to the desulfoferrodoxin family.</text>
</comment>
<evidence type="ECO:0000256" key="3">
    <source>
        <dbReference type="ARBA" id="ARBA00011738"/>
    </source>
</evidence>
<dbReference type="NCBIfam" id="TIGR00332">
    <property type="entry name" value="neela_ferrous"/>
    <property type="match status" value="1"/>
</dbReference>
<dbReference type="PANTHER" id="PTHR36541:SF1">
    <property type="entry name" value="SUPEROXIDE REDUCTASE-RELATED"/>
    <property type="match status" value="1"/>
</dbReference>
<dbReference type="Gene3D" id="2.60.40.730">
    <property type="entry name" value="SOR catalytic domain"/>
    <property type="match status" value="1"/>
</dbReference>
<dbReference type="GO" id="GO:0005506">
    <property type="term" value="F:iron ion binding"/>
    <property type="evidence" value="ECO:0007669"/>
    <property type="project" value="InterPro"/>
</dbReference>
<dbReference type="NCBIfam" id="TIGR00319">
    <property type="entry name" value="desulf_FeS4"/>
    <property type="match status" value="1"/>
</dbReference>
<evidence type="ECO:0000256" key="2">
    <source>
        <dbReference type="ARBA" id="ARBA00005941"/>
    </source>
</evidence>
<comment type="cofactor">
    <cofactor evidence="1">
        <name>Cu(2+)</name>
        <dbReference type="ChEBI" id="CHEBI:29036"/>
    </cofactor>
</comment>
<dbReference type="OrthoDB" id="9814936at2"/>
<feature type="domain" description="Desulfoferrodoxin N-terminal" evidence="17">
    <location>
        <begin position="3"/>
        <end position="37"/>
    </location>
</feature>
<evidence type="ECO:0000313" key="20">
    <source>
        <dbReference type="Proteomes" id="UP000005695"/>
    </source>
</evidence>
<name>Q1JYH9_DESA6</name>
<reference evidence="19 20" key="1">
    <citation type="submission" date="2006-05" db="EMBL/GenBank/DDBJ databases">
        <title>Annotation of the draft genome assembly of Desulfuromonas acetoxidans DSM 684.</title>
        <authorList>
            <consortium name="US DOE Joint Genome Institute (JGI-ORNL)"/>
            <person name="Larimer F."/>
            <person name="Land M."/>
            <person name="Hauser L."/>
        </authorList>
    </citation>
    <scope>NUCLEOTIDE SEQUENCE [LARGE SCALE GENOMIC DNA]</scope>
    <source>
        <strain evidence="19">DSM 684</strain>
        <strain evidence="20">DSM 684 / 11070</strain>
    </source>
</reference>
<dbReference type="GO" id="GO:0050605">
    <property type="term" value="F:superoxide reductase activity"/>
    <property type="evidence" value="ECO:0007669"/>
    <property type="project" value="UniProtKB-EC"/>
</dbReference>
<sequence length="126" mass="13922">MATRNEVYKCATCGNVLAILTGGQGELICCDAPMELMAENSTDAAHEKHVPMVVGILDDIEVSVGSVAHPMQPEHYIEWIELLTDRVSYREFLKPGDTPDVNFSVDTEDVTARAYCNLHGLWKSKP</sequence>
<dbReference type="EMBL" id="AAEW02000012">
    <property type="protein sequence ID" value="EAT15221.1"/>
    <property type="molecule type" value="Genomic_DNA"/>
</dbReference>
<evidence type="ECO:0000259" key="17">
    <source>
        <dbReference type="Pfam" id="PF06397"/>
    </source>
</evidence>
<feature type="binding site" evidence="15">
    <location>
        <position position="10"/>
    </location>
    <ligand>
        <name>Fe cation</name>
        <dbReference type="ChEBI" id="CHEBI:24875"/>
        <label>1</label>
    </ligand>
</feature>
<evidence type="ECO:0000256" key="4">
    <source>
        <dbReference type="ARBA" id="ARBA00012679"/>
    </source>
</evidence>
<evidence type="ECO:0000256" key="1">
    <source>
        <dbReference type="ARBA" id="ARBA00001973"/>
    </source>
</evidence>
<comment type="cofactor">
    <cofactor evidence="15">
        <name>Fe(3+)</name>
        <dbReference type="ChEBI" id="CHEBI:29034"/>
    </cofactor>
    <text evidence="15">Binds 1 Fe(3+) ion per subunit. The iron ion 1 is coordinated via 4 cysteine residues.</text>
</comment>
<keyword evidence="10 19" id="KW-0560">Oxidoreductase</keyword>
<gene>
    <name evidence="18" type="ORF">Dace_1190</name>
    <name evidence="19" type="ORF">Dace_1196</name>
</gene>
<dbReference type="SUPFAM" id="SSF49367">
    <property type="entry name" value="Superoxide reductase-like"/>
    <property type="match status" value="1"/>
</dbReference>
<proteinExistence type="inferred from homology"/>
<dbReference type="SUPFAM" id="SSF57802">
    <property type="entry name" value="Rubredoxin-like"/>
    <property type="match status" value="1"/>
</dbReference>
<evidence type="ECO:0000256" key="14">
    <source>
        <dbReference type="ARBA" id="ARBA00047448"/>
    </source>
</evidence>
<dbReference type="Pfam" id="PF01880">
    <property type="entry name" value="Desulfoferrodox"/>
    <property type="match status" value="1"/>
</dbReference>
<evidence type="ECO:0000256" key="15">
    <source>
        <dbReference type="PIRSR" id="PIRSR604793-1"/>
    </source>
</evidence>
<evidence type="ECO:0000256" key="10">
    <source>
        <dbReference type="ARBA" id="ARBA00023002"/>
    </source>
</evidence>
<dbReference type="InterPro" id="IPR036073">
    <property type="entry name" value="Desulfoferrodoxin_Fe-bd_dom_sf"/>
</dbReference>
<evidence type="ECO:0000256" key="5">
    <source>
        <dbReference type="ARBA" id="ARBA00014839"/>
    </source>
</evidence>
<keyword evidence="8 15" id="KW-0479">Metal-binding</keyword>
<dbReference type="Gene3D" id="2.20.28.100">
    <property type="entry name" value="Desulphoferrodoxin, N-terminal domain"/>
    <property type="match status" value="1"/>
</dbReference>
<comment type="function">
    <text evidence="12">Catalyzes the one-electron reduction of superoxide anion radical to hydrogen peroxide at a nonheme ferrous iron center. Plays a fundamental role in case of oxidative stress via its superoxide detoxification activity.</text>
</comment>
<dbReference type="InterPro" id="IPR038094">
    <property type="entry name" value="Desulfoferrodoxin_N_sf"/>
</dbReference>
<evidence type="ECO:0000256" key="6">
    <source>
        <dbReference type="ARBA" id="ARBA00022448"/>
    </source>
</evidence>
<protein>
    <recommendedName>
        <fullName evidence="5">Desulfoferrodoxin</fullName>
        <ecNumber evidence="4">1.15.1.2</ecNumber>
    </recommendedName>
    <alternativeName>
        <fullName evidence="13">Superoxide reductase</fullName>
    </alternativeName>
</protein>
<evidence type="ECO:0000313" key="18">
    <source>
        <dbReference type="EMBL" id="EAT15221.1"/>
    </source>
</evidence>
<keyword evidence="7" id="KW-0216">Detoxification</keyword>
<dbReference type="InterPro" id="IPR002742">
    <property type="entry name" value="Desulfoferrodoxin_Fe-bd_dom"/>
</dbReference>
<dbReference type="GO" id="GO:0019430">
    <property type="term" value="P:removal of superoxide radicals"/>
    <property type="evidence" value="ECO:0007669"/>
    <property type="project" value="InterPro"/>
</dbReference>
<dbReference type="CDD" id="cd03171">
    <property type="entry name" value="SORL_Dfx_classI"/>
    <property type="match status" value="1"/>
</dbReference>
<evidence type="ECO:0000256" key="12">
    <source>
        <dbReference type="ARBA" id="ARBA00024690"/>
    </source>
</evidence>
<dbReference type="InterPro" id="IPR004462">
    <property type="entry name" value="Desulfoferrodoxin_N"/>
</dbReference>
<dbReference type="NCBIfam" id="TIGR00320">
    <property type="entry name" value="dfx_rbo"/>
    <property type="match status" value="1"/>
</dbReference>
<evidence type="ECO:0000259" key="16">
    <source>
        <dbReference type="Pfam" id="PF01880"/>
    </source>
</evidence>
<accession>Q1JYH9</accession>
<feature type="binding site" evidence="15">
    <location>
        <position position="49"/>
    </location>
    <ligand>
        <name>Fe cation</name>
        <dbReference type="ChEBI" id="CHEBI:24875"/>
        <label>2</label>
        <note>catalytic</note>
    </ligand>
</feature>
<feature type="binding site" evidence="15">
    <location>
        <position position="29"/>
    </location>
    <ligand>
        <name>Fe cation</name>
        <dbReference type="ChEBI" id="CHEBI:24875"/>
        <label>1</label>
    </ligand>
</feature>
<feature type="binding site" evidence="15">
    <location>
        <position position="116"/>
    </location>
    <ligand>
        <name>Fe cation</name>
        <dbReference type="ChEBI" id="CHEBI:24875"/>
        <label>2</label>
        <note>catalytic</note>
    </ligand>
</feature>
<dbReference type="AlphaFoldDB" id="Q1JYH9"/>
<dbReference type="RefSeq" id="WP_006001143.1">
    <property type="nucleotide sequence ID" value="NZ_AAEW02000012.1"/>
</dbReference>
<dbReference type="CDD" id="cd00974">
    <property type="entry name" value="DSRD"/>
    <property type="match status" value="1"/>
</dbReference>
<comment type="cofactor">
    <cofactor evidence="15">
        <name>Fe(2+)</name>
        <dbReference type="ChEBI" id="CHEBI:29033"/>
    </cofactor>
    <text evidence="15">Binds 1 Fe(2+) ion per subunit. The iron ion 2 is coordinated via four histidines and one cysteine residue.</text>
</comment>
<dbReference type="InterPro" id="IPR051233">
    <property type="entry name" value="Desulfoferrodoxin_SOR"/>
</dbReference>
<comment type="caution">
    <text evidence="19">The sequence shown here is derived from an EMBL/GenBank/DDBJ whole genome shotgun (WGS) entry which is preliminary data.</text>
</comment>
<dbReference type="EC" id="1.15.1.2" evidence="4"/>
<feature type="binding site" evidence="15">
    <location>
        <position position="30"/>
    </location>
    <ligand>
        <name>Fe cation</name>
        <dbReference type="ChEBI" id="CHEBI:24875"/>
        <label>1</label>
    </ligand>
</feature>
<keyword evidence="9" id="KW-0249">Electron transport</keyword>
<evidence type="ECO:0000256" key="13">
    <source>
        <dbReference type="ARBA" id="ARBA00031398"/>
    </source>
</evidence>
<feature type="binding site" evidence="15">
    <location>
        <position position="119"/>
    </location>
    <ligand>
        <name>Fe cation</name>
        <dbReference type="ChEBI" id="CHEBI:24875"/>
        <label>2</label>
        <note>catalytic</note>
    </ligand>
</feature>
<comment type="subunit">
    <text evidence="3">Homodimer.</text>
</comment>
<evidence type="ECO:0000256" key="7">
    <source>
        <dbReference type="ARBA" id="ARBA00022575"/>
    </source>
</evidence>
<evidence type="ECO:0000256" key="8">
    <source>
        <dbReference type="ARBA" id="ARBA00022723"/>
    </source>
</evidence>
<keyword evidence="11 15" id="KW-0408">Iron</keyword>
<comment type="catalytic activity">
    <reaction evidence="14">
        <text>reduced [rubredoxin] + superoxide + 2 H(+) = oxidized [rubredoxin] + H2O2</text>
        <dbReference type="Rhea" id="RHEA:21324"/>
        <dbReference type="Rhea" id="RHEA-COMP:10302"/>
        <dbReference type="Rhea" id="RHEA-COMP:10303"/>
        <dbReference type="ChEBI" id="CHEBI:15378"/>
        <dbReference type="ChEBI" id="CHEBI:16240"/>
        <dbReference type="ChEBI" id="CHEBI:18421"/>
        <dbReference type="ChEBI" id="CHEBI:29033"/>
        <dbReference type="ChEBI" id="CHEBI:29034"/>
        <dbReference type="EC" id="1.15.1.2"/>
    </reaction>
</comment>
<dbReference type="PANTHER" id="PTHR36541">
    <property type="entry name" value="SUPEROXIDE REDUCTASE-RELATED"/>
    <property type="match status" value="1"/>
</dbReference>
<dbReference type="Pfam" id="PF06397">
    <property type="entry name" value="Desulfoferrod_N"/>
    <property type="match status" value="1"/>
</dbReference>
<feature type="binding site" evidence="15">
    <location>
        <position position="69"/>
    </location>
    <ligand>
        <name>Fe cation</name>
        <dbReference type="ChEBI" id="CHEBI:24875"/>
        <label>2</label>
        <note>catalytic</note>
    </ligand>
</feature>
<dbReference type="InterPro" id="IPR004793">
    <property type="entry name" value="Desulfoferrodoxin_rbo"/>
</dbReference>
<dbReference type="EMBL" id="AAEW02000012">
    <property type="protein sequence ID" value="EAT15227.1"/>
    <property type="molecule type" value="Genomic_DNA"/>
</dbReference>